<dbReference type="GO" id="GO:0043107">
    <property type="term" value="P:type IV pilus-dependent motility"/>
    <property type="evidence" value="ECO:0007669"/>
    <property type="project" value="TreeGrafter"/>
</dbReference>
<keyword evidence="4" id="KW-1133">Transmembrane helix</keyword>
<evidence type="ECO:0000256" key="4">
    <source>
        <dbReference type="SAM" id="Phobius"/>
    </source>
</evidence>
<comment type="similarity">
    <text evidence="1 3">Belongs to the N-Me-Phe pilin family.</text>
</comment>
<evidence type="ECO:0000256" key="2">
    <source>
        <dbReference type="ARBA" id="ARBA00022481"/>
    </source>
</evidence>
<dbReference type="InterPro" id="IPR001082">
    <property type="entry name" value="Pilin"/>
</dbReference>
<proteinExistence type="inferred from homology"/>
<dbReference type="Proteomes" id="UP000254437">
    <property type="component" value="Unassembled WGS sequence"/>
</dbReference>
<dbReference type="Pfam" id="PF00114">
    <property type="entry name" value="Pilin"/>
    <property type="match status" value="1"/>
</dbReference>
<dbReference type="PANTHER" id="PTHR30093:SF34">
    <property type="entry name" value="PREPILIN PEPTIDASE-DEPENDENT PROTEIN D"/>
    <property type="match status" value="1"/>
</dbReference>
<dbReference type="EMBL" id="UGQU01000003">
    <property type="protein sequence ID" value="STZ63468.1"/>
    <property type="molecule type" value="Genomic_DNA"/>
</dbReference>
<accession>A0A378TRN4</accession>
<dbReference type="NCBIfam" id="TIGR02532">
    <property type="entry name" value="IV_pilin_GFxxxE"/>
    <property type="match status" value="1"/>
</dbReference>
<dbReference type="GO" id="GO:0007155">
    <property type="term" value="P:cell adhesion"/>
    <property type="evidence" value="ECO:0007669"/>
    <property type="project" value="InterPro"/>
</dbReference>
<dbReference type="PANTHER" id="PTHR30093">
    <property type="entry name" value="GENERAL SECRETION PATHWAY PROTEIN G"/>
    <property type="match status" value="1"/>
</dbReference>
<evidence type="ECO:0000313" key="6">
    <source>
        <dbReference type="Proteomes" id="UP000254437"/>
    </source>
</evidence>
<feature type="transmembrane region" description="Helical" evidence="4">
    <location>
        <begin position="12"/>
        <end position="34"/>
    </location>
</feature>
<sequence>MKNNLNAQQGFTLIELMIVVAIIGTLVAIALPMYQDYIAKAQVNRVYYEINATRTVIDTILSDGRLPTLKPEQAINNESYEYIGMTEDPASNLVYIASITNNGDKFQKITAEFGKQSYKALTGAKISMVRGADGLWSCVLEERSAGWKDKYTPISCRE</sequence>
<keyword evidence="2" id="KW-0488">Methylation</keyword>
<dbReference type="InterPro" id="IPR012902">
    <property type="entry name" value="N_methyl_site"/>
</dbReference>
<dbReference type="InterPro" id="IPR045584">
    <property type="entry name" value="Pilin-like"/>
</dbReference>
<dbReference type="Gene3D" id="3.30.700.10">
    <property type="entry name" value="Glycoprotein, Type 4 Pilin"/>
    <property type="match status" value="1"/>
</dbReference>
<name>A0A378TRN4_MORLA</name>
<dbReference type="Pfam" id="PF07963">
    <property type="entry name" value="N_methyl"/>
    <property type="match status" value="1"/>
</dbReference>
<protein>
    <submittedName>
        <fullName evidence="5">Q pilin</fullName>
    </submittedName>
</protein>
<dbReference type="AlphaFoldDB" id="A0A378TRN4"/>
<keyword evidence="4" id="KW-0812">Transmembrane</keyword>
<keyword evidence="3" id="KW-0281">Fimbrium</keyword>
<evidence type="ECO:0000256" key="3">
    <source>
        <dbReference type="RuleBase" id="RU000389"/>
    </source>
</evidence>
<dbReference type="PROSITE" id="PS00409">
    <property type="entry name" value="PROKAR_NTER_METHYL"/>
    <property type="match status" value="1"/>
</dbReference>
<dbReference type="SUPFAM" id="SSF54523">
    <property type="entry name" value="Pili subunits"/>
    <property type="match status" value="1"/>
</dbReference>
<evidence type="ECO:0000313" key="5">
    <source>
        <dbReference type="EMBL" id="STZ63468.1"/>
    </source>
</evidence>
<evidence type="ECO:0000256" key="1">
    <source>
        <dbReference type="ARBA" id="ARBA00005233"/>
    </source>
</evidence>
<gene>
    <name evidence="5" type="primary">tfpQ</name>
    <name evidence="5" type="ORF">NCTC10359_01899</name>
</gene>
<dbReference type="STRING" id="477.A9309_11150"/>
<dbReference type="RefSeq" id="WP_181814413.1">
    <property type="nucleotide sequence ID" value="NZ_UGQU01000003.1"/>
</dbReference>
<dbReference type="GO" id="GO:0044096">
    <property type="term" value="C:type IV pilus"/>
    <property type="evidence" value="ECO:0007669"/>
    <property type="project" value="TreeGrafter"/>
</dbReference>
<organism evidence="5 6">
    <name type="scientific">Moraxella lacunata</name>
    <dbReference type="NCBI Taxonomy" id="477"/>
    <lineage>
        <taxon>Bacteria</taxon>
        <taxon>Pseudomonadati</taxon>
        <taxon>Pseudomonadota</taxon>
        <taxon>Gammaproteobacteria</taxon>
        <taxon>Moraxellales</taxon>
        <taxon>Moraxellaceae</taxon>
        <taxon>Moraxella</taxon>
    </lineage>
</organism>
<reference evidence="5 6" key="1">
    <citation type="submission" date="2018-06" db="EMBL/GenBank/DDBJ databases">
        <authorList>
            <consortium name="Pathogen Informatics"/>
            <person name="Doyle S."/>
        </authorList>
    </citation>
    <scope>NUCLEOTIDE SEQUENCE [LARGE SCALE GENOMIC DNA]</scope>
    <source>
        <strain evidence="5 6">NCTC10359</strain>
    </source>
</reference>
<keyword evidence="4" id="KW-0472">Membrane</keyword>